<proteinExistence type="predicted"/>
<dbReference type="AlphaFoldDB" id="A0AB33JJ45"/>
<dbReference type="EMBL" id="AP035789">
    <property type="protein sequence ID" value="BFO80066.1"/>
    <property type="molecule type" value="Genomic_DNA"/>
</dbReference>
<reference evidence="1" key="1">
    <citation type="submission" date="2024-07" db="EMBL/GenBank/DDBJ databases">
        <title>Complete genome sequence of Prevotella sp. YM-2024 GTC17262.</title>
        <authorList>
            <person name="Hayashi M."/>
            <person name="Muto Y."/>
            <person name="Tanaka K."/>
            <person name="Niwa H."/>
        </authorList>
    </citation>
    <scope>NUCLEOTIDE SEQUENCE</scope>
    <source>
        <strain evidence="1">GTC17262</strain>
    </source>
</reference>
<gene>
    <name evidence="1" type="ORF">GTC17262_02570</name>
</gene>
<evidence type="ECO:0000313" key="1">
    <source>
        <dbReference type="EMBL" id="BFO80066.1"/>
    </source>
</evidence>
<protein>
    <submittedName>
        <fullName evidence="1">Uncharacterized protein</fullName>
    </submittedName>
</protein>
<organism evidence="1">
    <name type="scientific">Prevotella sp. GTC17262</name>
    <dbReference type="NCBI Taxonomy" id="3236797"/>
    <lineage>
        <taxon>Bacteria</taxon>
        <taxon>Pseudomonadati</taxon>
        <taxon>Bacteroidota</taxon>
        <taxon>Bacteroidia</taxon>
        <taxon>Bacteroidales</taxon>
        <taxon>Prevotellaceae</taxon>
        <taxon>Prevotella</taxon>
    </lineage>
</organism>
<accession>A0AB33JJ45</accession>
<name>A0AB33JJ45_9BACT</name>
<sequence>MKKYIVTYSETESGLTNFLESISTIANPIYEKEFATFEEANEFAKHEAEMTSLTKIEELDFSPSEHEMRTNVCYLYIFCVDVDDEENADLLNHENDGPFWINY</sequence>